<evidence type="ECO:0000313" key="1">
    <source>
        <dbReference type="EMBL" id="ROP36956.1"/>
    </source>
</evidence>
<dbReference type="Proteomes" id="UP000268727">
    <property type="component" value="Unassembled WGS sequence"/>
</dbReference>
<accession>A0A3N1H3F7</accession>
<organism evidence="1 2">
    <name type="scientific">Saccharothrix texasensis</name>
    <dbReference type="NCBI Taxonomy" id="103734"/>
    <lineage>
        <taxon>Bacteria</taxon>
        <taxon>Bacillati</taxon>
        <taxon>Actinomycetota</taxon>
        <taxon>Actinomycetes</taxon>
        <taxon>Pseudonocardiales</taxon>
        <taxon>Pseudonocardiaceae</taxon>
        <taxon>Saccharothrix</taxon>
    </lineage>
</organism>
<comment type="caution">
    <text evidence="1">The sequence shown here is derived from an EMBL/GenBank/DDBJ whole genome shotgun (WGS) entry which is preliminary data.</text>
</comment>
<evidence type="ECO:0000313" key="2">
    <source>
        <dbReference type="Proteomes" id="UP000268727"/>
    </source>
</evidence>
<keyword evidence="2" id="KW-1185">Reference proteome</keyword>
<gene>
    <name evidence="1" type="ORF">EDD40_2237</name>
</gene>
<dbReference type="EMBL" id="RJKM01000001">
    <property type="protein sequence ID" value="ROP36956.1"/>
    <property type="molecule type" value="Genomic_DNA"/>
</dbReference>
<dbReference type="AlphaFoldDB" id="A0A3N1H3F7"/>
<proteinExistence type="predicted"/>
<reference evidence="1 2" key="1">
    <citation type="submission" date="2018-11" db="EMBL/GenBank/DDBJ databases">
        <title>Sequencing the genomes of 1000 actinobacteria strains.</title>
        <authorList>
            <person name="Klenk H.-P."/>
        </authorList>
    </citation>
    <scope>NUCLEOTIDE SEQUENCE [LARGE SCALE GENOMIC DNA]</scope>
    <source>
        <strain evidence="1 2">DSM 44231</strain>
    </source>
</reference>
<name>A0A3N1H3F7_9PSEU</name>
<sequence length="36" mass="4043">MWIVINLRVEGSSGTSGPTTDTRYRARDVYVGRTRA</sequence>
<protein>
    <submittedName>
        <fullName evidence="1">Uncharacterized protein</fullName>
    </submittedName>
</protein>